<dbReference type="Proteomes" id="UP001057375">
    <property type="component" value="Unassembled WGS sequence"/>
</dbReference>
<feature type="region of interest" description="Disordered" evidence="1">
    <location>
        <begin position="1"/>
        <end position="114"/>
    </location>
</feature>
<dbReference type="EMBL" id="BQXS01000350">
    <property type="protein sequence ID" value="GKT28553.1"/>
    <property type="molecule type" value="Genomic_DNA"/>
</dbReference>
<proteinExistence type="predicted"/>
<feature type="compositionally biased region" description="Basic and acidic residues" evidence="1">
    <location>
        <begin position="76"/>
        <end position="92"/>
    </location>
</feature>
<gene>
    <name evidence="2" type="ORF">ADUPG1_000723</name>
</gene>
<feature type="compositionally biased region" description="Polar residues" evidence="1">
    <location>
        <begin position="93"/>
        <end position="111"/>
    </location>
</feature>
<reference evidence="2" key="1">
    <citation type="submission" date="2022-03" db="EMBL/GenBank/DDBJ databases">
        <title>Draft genome sequence of Aduncisulcus paluster, a free-living microaerophilic Fornicata.</title>
        <authorList>
            <person name="Yuyama I."/>
            <person name="Kume K."/>
            <person name="Tamura T."/>
            <person name="Inagaki Y."/>
            <person name="Hashimoto T."/>
        </authorList>
    </citation>
    <scope>NUCLEOTIDE SEQUENCE</scope>
    <source>
        <strain evidence="2">NY0171</strain>
    </source>
</reference>
<organism evidence="2 3">
    <name type="scientific">Aduncisulcus paluster</name>
    <dbReference type="NCBI Taxonomy" id="2918883"/>
    <lineage>
        <taxon>Eukaryota</taxon>
        <taxon>Metamonada</taxon>
        <taxon>Carpediemonas-like organisms</taxon>
        <taxon>Aduncisulcus</taxon>
    </lineage>
</organism>
<protein>
    <submittedName>
        <fullName evidence="2">Uncharacterized protein</fullName>
    </submittedName>
</protein>
<feature type="compositionally biased region" description="Polar residues" evidence="1">
    <location>
        <begin position="30"/>
        <end position="40"/>
    </location>
</feature>
<name>A0ABQ5K841_9EUKA</name>
<feature type="compositionally biased region" description="Polar residues" evidence="1">
    <location>
        <begin position="48"/>
        <end position="75"/>
    </location>
</feature>
<feature type="non-terminal residue" evidence="2">
    <location>
        <position position="349"/>
    </location>
</feature>
<evidence type="ECO:0000313" key="2">
    <source>
        <dbReference type="EMBL" id="GKT28553.1"/>
    </source>
</evidence>
<sequence length="349" mass="38088">MSSGPSVRVPSLLMGMKGGRKKSRGLSSGVESRNNNISSSKGEDKVLESTTSKLLDPHSYSQSSKYRISPIQTTYSDDRSERRTMTEDDKQRSQQADPMIHQSQQSGAQNDEISRKSSALLPSLSDLFALLPPCLSASTSLSLSFSFSAPSDQSDYTLFQLLTILVLKIEQEGMEFIDDYIFQHEQIPTKRLMNLDLFFHSICCCLSSPSLCGFGVLLLYSLLKSMSDISSLFGSAEQCTKYCQHLMLSCSLLCSVCFSSPIIDTTHSTLSSLAPFFSANSFKSDASSSKIMTPPLLPPSLSLVNASFFSFAILSLSVLLKNVGTLNNLIGYVAQHIGVISPLLDKVAE</sequence>
<accession>A0ABQ5K841</accession>
<evidence type="ECO:0000256" key="1">
    <source>
        <dbReference type="SAM" id="MobiDB-lite"/>
    </source>
</evidence>
<evidence type="ECO:0000313" key="3">
    <source>
        <dbReference type="Proteomes" id="UP001057375"/>
    </source>
</evidence>
<comment type="caution">
    <text evidence="2">The sequence shown here is derived from an EMBL/GenBank/DDBJ whole genome shotgun (WGS) entry which is preliminary data.</text>
</comment>
<keyword evidence="3" id="KW-1185">Reference proteome</keyword>